<comment type="function">
    <text evidence="15">Component of the nexin-dynein regulatory complex (N-DRC) a key regulator of ciliary/flagellar motility which maintains the alignment and integrity of the distal axoneme and regulates microtubule sliding in motile axonemes. Plays a critical role in the assembly of N-DRC and also stabilizes the assembly of multiple inner dynein arms and radial spokes. Coassembles with CCDC65/DRC2 to form a central scaffold needed for assembly of the N-DRC and its attachment to the outer doublet microtubules.</text>
</comment>
<dbReference type="OrthoDB" id="7760980at2759"/>
<evidence type="ECO:0000256" key="10">
    <source>
        <dbReference type="ARBA" id="ARBA00037841"/>
    </source>
</evidence>
<feature type="region of interest" description="Disordered" evidence="17">
    <location>
        <begin position="363"/>
        <end position="384"/>
    </location>
</feature>
<evidence type="ECO:0000256" key="1">
    <source>
        <dbReference type="ARBA" id="ARBA00004611"/>
    </source>
</evidence>
<comment type="similarity">
    <text evidence="11">Belongs to the DRC2 family.</text>
</comment>
<accession>E4X5A5</accession>
<protein>
    <recommendedName>
        <fullName evidence="2">Dynein regulatory complex protein 1</fullName>
    </recommendedName>
    <alternativeName>
        <fullName evidence="9">Coiled-coil domain-containing protein 164</fullName>
    </alternativeName>
    <alternativeName>
        <fullName evidence="13">Coiled-coil domain-containing protein 65</fullName>
    </alternativeName>
    <alternativeName>
        <fullName evidence="12">Dynein regulatory complex subunit 2</fullName>
    </alternativeName>
</protein>
<evidence type="ECO:0000256" key="6">
    <source>
        <dbReference type="ARBA" id="ARBA00023069"/>
    </source>
</evidence>
<dbReference type="EMBL" id="FN653025">
    <property type="protein sequence ID" value="CBY18474.1"/>
    <property type="molecule type" value="Genomic_DNA"/>
</dbReference>
<dbReference type="InterPro" id="IPR039505">
    <property type="entry name" value="DRC1/2_N"/>
</dbReference>
<dbReference type="InterPro" id="IPR029440">
    <property type="entry name" value="DRC1_C"/>
</dbReference>
<evidence type="ECO:0000256" key="15">
    <source>
        <dbReference type="ARBA" id="ARBA00046115"/>
    </source>
</evidence>
<evidence type="ECO:0000313" key="20">
    <source>
        <dbReference type="EMBL" id="CBY18474.1"/>
    </source>
</evidence>
<sequence length="490" mass="57512">MPKKAPKMSEEERLQWEADKAAAEADAERAEKEMILNYMKDKLAREEKYSRLNNKKLIEKWRSIMRQSKSAELKKELQILSHTFERIMDRKDAVTQQLARDLEESEEQSRIATRAHQRNLQKLIEIQNAAVNDQQDRYDTEINMETSNFNETAQQYVDKTQKSDHDFDTMMCALEQTHIDRTSKLKQEFQSLRDEIKNNTQDEKHALRISLEAAVEKLFKMFQQAQKDYDNSTLERRKEFEKLQAKDAKSSAEIELQMNKLAKIQENINIVKQKMVNNTKEYEEKHAGLKENKDHLQTHFRVLRTEMGKQRNKERELLTKLTLASEEALKRQKNIDQKASKILKIGEMCRKLETEEEQVLPFGIVPPTPRTEEEDKALEDGKPNPVTEIVKDYEQLEGFWRRYNKVKLDRLALEAEKVSLEEENMTLRSVLKQYLDGVSVNSETLKEPNPLFVVNQRTNVKFEVPQVDPRVKKPVVTVVEAAHAVKHTHH</sequence>
<evidence type="ECO:0000256" key="12">
    <source>
        <dbReference type="ARBA" id="ARBA00040899"/>
    </source>
</evidence>
<gene>
    <name evidence="20" type="ORF">GSOID_T00002337001</name>
</gene>
<evidence type="ECO:0000256" key="7">
    <source>
        <dbReference type="ARBA" id="ARBA00023212"/>
    </source>
</evidence>
<feature type="domain" description="Dynein regulatory complex protein 1 C-terminal" evidence="19">
    <location>
        <begin position="392"/>
        <end position="435"/>
    </location>
</feature>
<dbReference type="PANTHER" id="PTHR21625:SF0">
    <property type="entry name" value="DYNEIN REGULATORY COMPLEX SUBUNIT 2"/>
    <property type="match status" value="1"/>
</dbReference>
<evidence type="ECO:0000256" key="17">
    <source>
        <dbReference type="SAM" id="MobiDB-lite"/>
    </source>
</evidence>
<dbReference type="InParanoid" id="E4X5A5"/>
<keyword evidence="5 16" id="KW-0175">Coiled coil</keyword>
<dbReference type="GO" id="GO:0003352">
    <property type="term" value="P:regulation of cilium movement"/>
    <property type="evidence" value="ECO:0007669"/>
    <property type="project" value="TreeGrafter"/>
</dbReference>
<comment type="subcellular location">
    <subcellularLocation>
        <location evidence="1">Cytoplasm</location>
        <location evidence="1">Cytoskeleton</location>
        <location evidence="1">Flagellum axoneme</location>
    </subcellularLocation>
    <subcellularLocation>
        <location evidence="10">Cytoplasm</location>
        <location evidence="10">Cytoskeleton</location>
        <location evidence="10">Flagellum basal body</location>
    </subcellularLocation>
</comment>
<name>E4X5A5_OIKDI</name>
<keyword evidence="3" id="KW-0963">Cytoplasm</keyword>
<feature type="domain" description="Dynein regulatory complex protein 1/2 N-terminal" evidence="18">
    <location>
        <begin position="20"/>
        <end position="119"/>
    </location>
</feature>
<evidence type="ECO:0000313" key="21">
    <source>
        <dbReference type="Proteomes" id="UP000001307"/>
    </source>
</evidence>
<keyword evidence="8" id="KW-0966">Cell projection</keyword>
<dbReference type="AlphaFoldDB" id="E4X5A5"/>
<dbReference type="GO" id="GO:0070286">
    <property type="term" value="P:axonemal dynein complex assembly"/>
    <property type="evidence" value="ECO:0007669"/>
    <property type="project" value="InterPro"/>
</dbReference>
<evidence type="ECO:0000256" key="3">
    <source>
        <dbReference type="ARBA" id="ARBA00022490"/>
    </source>
</evidence>
<evidence type="ECO:0000256" key="2">
    <source>
        <dbReference type="ARBA" id="ARBA00013815"/>
    </source>
</evidence>
<evidence type="ECO:0000256" key="16">
    <source>
        <dbReference type="SAM" id="Coils"/>
    </source>
</evidence>
<dbReference type="Proteomes" id="UP000001307">
    <property type="component" value="Unassembled WGS sequence"/>
</dbReference>
<feature type="compositionally biased region" description="Basic and acidic residues" evidence="17">
    <location>
        <begin position="370"/>
        <end position="382"/>
    </location>
</feature>
<evidence type="ECO:0000256" key="4">
    <source>
        <dbReference type="ARBA" id="ARBA00022846"/>
    </source>
</evidence>
<dbReference type="GO" id="GO:0005858">
    <property type="term" value="C:axonemal dynein complex"/>
    <property type="evidence" value="ECO:0007669"/>
    <property type="project" value="InterPro"/>
</dbReference>
<evidence type="ECO:0000256" key="9">
    <source>
        <dbReference type="ARBA" id="ARBA00031554"/>
    </source>
</evidence>
<keyword evidence="6" id="KW-0969">Cilium</keyword>
<keyword evidence="21" id="KW-1185">Reference proteome</keyword>
<dbReference type="PANTHER" id="PTHR21625">
    <property type="entry name" value="NYD-SP28 PROTEIN"/>
    <property type="match status" value="1"/>
</dbReference>
<evidence type="ECO:0000259" key="19">
    <source>
        <dbReference type="Pfam" id="PF14775"/>
    </source>
</evidence>
<reference evidence="20" key="1">
    <citation type="journal article" date="2010" name="Science">
        <title>Plasticity of animal genome architecture unmasked by rapid evolution of a pelagic tunicate.</title>
        <authorList>
            <person name="Denoeud F."/>
            <person name="Henriet S."/>
            <person name="Mungpakdee S."/>
            <person name="Aury J.M."/>
            <person name="Da Silva C."/>
            <person name="Brinkmann H."/>
            <person name="Mikhaleva J."/>
            <person name="Olsen L.C."/>
            <person name="Jubin C."/>
            <person name="Canestro C."/>
            <person name="Bouquet J.M."/>
            <person name="Danks G."/>
            <person name="Poulain J."/>
            <person name="Campsteijn C."/>
            <person name="Adamski M."/>
            <person name="Cross I."/>
            <person name="Yadetie F."/>
            <person name="Muffato M."/>
            <person name="Louis A."/>
            <person name="Butcher S."/>
            <person name="Tsagkogeorga G."/>
            <person name="Konrad A."/>
            <person name="Singh S."/>
            <person name="Jensen M.F."/>
            <person name="Cong E.H."/>
            <person name="Eikeseth-Otteraa H."/>
            <person name="Noel B."/>
            <person name="Anthouard V."/>
            <person name="Porcel B.M."/>
            <person name="Kachouri-Lafond R."/>
            <person name="Nishino A."/>
            <person name="Ugolini M."/>
            <person name="Chourrout P."/>
            <person name="Nishida H."/>
            <person name="Aasland R."/>
            <person name="Huzurbazar S."/>
            <person name="Westhof E."/>
            <person name="Delsuc F."/>
            <person name="Lehrach H."/>
            <person name="Reinhardt R."/>
            <person name="Weissenbach J."/>
            <person name="Roy S.W."/>
            <person name="Artiguenave F."/>
            <person name="Postlethwait J.H."/>
            <person name="Manak J.R."/>
            <person name="Thompson E.M."/>
            <person name="Jaillon O."/>
            <person name="Du Pasquier L."/>
            <person name="Boudinot P."/>
            <person name="Liberles D.A."/>
            <person name="Volff J.N."/>
            <person name="Philippe H."/>
            <person name="Lenhard B."/>
            <person name="Roest Crollius H."/>
            <person name="Wincker P."/>
            <person name="Chourrout D."/>
        </authorList>
    </citation>
    <scope>NUCLEOTIDE SEQUENCE [LARGE SCALE GENOMIC DNA]</scope>
</reference>
<organism evidence="20">
    <name type="scientific">Oikopleura dioica</name>
    <name type="common">Tunicate</name>
    <dbReference type="NCBI Taxonomy" id="34765"/>
    <lineage>
        <taxon>Eukaryota</taxon>
        <taxon>Metazoa</taxon>
        <taxon>Chordata</taxon>
        <taxon>Tunicata</taxon>
        <taxon>Appendicularia</taxon>
        <taxon>Copelata</taxon>
        <taxon>Oikopleuridae</taxon>
        <taxon>Oikopleura</taxon>
    </lineage>
</organism>
<feature type="compositionally biased region" description="Basic and acidic residues" evidence="17">
    <location>
        <begin position="7"/>
        <end position="21"/>
    </location>
</feature>
<dbReference type="GO" id="GO:0060285">
    <property type="term" value="P:cilium-dependent cell motility"/>
    <property type="evidence" value="ECO:0007669"/>
    <property type="project" value="TreeGrafter"/>
</dbReference>
<dbReference type="Pfam" id="PF14775">
    <property type="entry name" value="NYD-SP28_assoc"/>
    <property type="match status" value="1"/>
</dbReference>
<evidence type="ECO:0000256" key="13">
    <source>
        <dbReference type="ARBA" id="ARBA00041517"/>
    </source>
</evidence>
<keyword evidence="7" id="KW-0206">Cytoskeleton</keyword>
<evidence type="ECO:0000256" key="8">
    <source>
        <dbReference type="ARBA" id="ARBA00023273"/>
    </source>
</evidence>
<keyword evidence="4" id="KW-0282">Flagellum</keyword>
<evidence type="ECO:0000256" key="11">
    <source>
        <dbReference type="ARBA" id="ARBA00038424"/>
    </source>
</evidence>
<comment type="function">
    <text evidence="14">Component of the nexin-dynein regulatory complex (N-DRC), a key regulator of ciliary/flagellar motility which maintains the alignment and integrity of the distal axoneme and regulates microtubule sliding in motile axonemes. Plays a critical role in the assembly of N-DRC and also stabilizes the assembly of multiple inner dynein arms and radial spokes. Coassembles with DRC1 to form a central scaffold needed for assembly of the N-DRC and its attachment to the outer doublet microtubules.</text>
</comment>
<feature type="coiled-coil region" evidence="16">
    <location>
        <begin position="254"/>
        <end position="299"/>
    </location>
</feature>
<dbReference type="InterPro" id="IPR039750">
    <property type="entry name" value="DRC1/DRC2"/>
</dbReference>
<evidence type="ECO:0000256" key="14">
    <source>
        <dbReference type="ARBA" id="ARBA00045865"/>
    </source>
</evidence>
<evidence type="ECO:0000256" key="5">
    <source>
        <dbReference type="ARBA" id="ARBA00023054"/>
    </source>
</evidence>
<proteinExistence type="inferred from homology"/>
<feature type="region of interest" description="Disordered" evidence="17">
    <location>
        <begin position="1"/>
        <end position="21"/>
    </location>
</feature>
<evidence type="ECO:0000259" key="18">
    <source>
        <dbReference type="Pfam" id="PF14772"/>
    </source>
</evidence>
<dbReference type="Pfam" id="PF14772">
    <property type="entry name" value="NYD-SP28"/>
    <property type="match status" value="1"/>
</dbReference>